<feature type="chain" id="PRO_5036080831" evidence="1">
    <location>
        <begin position="23"/>
        <end position="471"/>
    </location>
</feature>
<evidence type="ECO:0000256" key="1">
    <source>
        <dbReference type="SAM" id="SignalP"/>
    </source>
</evidence>
<evidence type="ECO:0000313" key="6">
    <source>
        <dbReference type="Proteomes" id="UP000284495"/>
    </source>
</evidence>
<dbReference type="EMBL" id="QRNE01000001">
    <property type="protein sequence ID" value="RHK30034.1"/>
    <property type="molecule type" value="Genomic_DNA"/>
</dbReference>
<evidence type="ECO:0000313" key="4">
    <source>
        <dbReference type="EMBL" id="RHL33292.1"/>
    </source>
</evidence>
<evidence type="ECO:0000313" key="5">
    <source>
        <dbReference type="Proteomes" id="UP000261210"/>
    </source>
</evidence>
<dbReference type="EMBL" id="QROO01000038">
    <property type="protein sequence ID" value="RHL33292.1"/>
    <property type="molecule type" value="Genomic_DNA"/>
</dbReference>
<evidence type="ECO:0000313" key="7">
    <source>
        <dbReference type="Proteomes" id="UP000285503"/>
    </source>
</evidence>
<dbReference type="Proteomes" id="UP000285503">
    <property type="component" value="Unassembled WGS sequence"/>
</dbReference>
<organism evidence="2 5">
    <name type="scientific">Bacteroides xylanisolvens</name>
    <dbReference type="NCBI Taxonomy" id="371601"/>
    <lineage>
        <taxon>Bacteria</taxon>
        <taxon>Pseudomonadati</taxon>
        <taxon>Bacteroidota</taxon>
        <taxon>Bacteroidia</taxon>
        <taxon>Bacteroidales</taxon>
        <taxon>Bacteroidaceae</taxon>
        <taxon>Bacteroides</taxon>
    </lineage>
</organism>
<dbReference type="Proteomes" id="UP000284495">
    <property type="component" value="Unassembled WGS sequence"/>
</dbReference>
<evidence type="ECO:0000313" key="3">
    <source>
        <dbReference type="EMBL" id="RHK30034.1"/>
    </source>
</evidence>
<feature type="signal peptide" evidence="1">
    <location>
        <begin position="1"/>
        <end position="22"/>
    </location>
</feature>
<proteinExistence type="predicted"/>
<evidence type="ECO:0000313" key="2">
    <source>
        <dbReference type="EMBL" id="RGK66337.1"/>
    </source>
</evidence>
<dbReference type="AlphaFoldDB" id="A0A3E4NMI8"/>
<dbReference type="Gene3D" id="3.20.20.80">
    <property type="entry name" value="Glycosidases"/>
    <property type="match status" value="1"/>
</dbReference>
<dbReference type="EMBL" id="QSQU01000004">
    <property type="protein sequence ID" value="RGK66337.1"/>
    <property type="molecule type" value="Genomic_DNA"/>
</dbReference>
<accession>A0A3E4NMI8</accession>
<dbReference type="CDD" id="cd11576">
    <property type="entry name" value="GH99_GH71_like_2"/>
    <property type="match status" value="1"/>
</dbReference>
<dbReference type="Proteomes" id="UP000261210">
    <property type="component" value="Unassembled WGS sequence"/>
</dbReference>
<keyword evidence="1" id="KW-0732">Signal</keyword>
<protein>
    <submittedName>
        <fullName evidence="2">Xylosidase</fullName>
    </submittedName>
</protein>
<name>A0A3E4NMI8_9BACE</name>
<dbReference type="RefSeq" id="WP_117683364.1">
    <property type="nucleotide sequence ID" value="NZ_JAASHA010000017.1"/>
</dbReference>
<reference evidence="5 6" key="1">
    <citation type="submission" date="2018-08" db="EMBL/GenBank/DDBJ databases">
        <title>A genome reference for cultivated species of the human gut microbiota.</title>
        <authorList>
            <person name="Zou Y."/>
            <person name="Xue W."/>
            <person name="Luo G."/>
        </authorList>
    </citation>
    <scope>NUCLEOTIDE SEQUENCE [LARGE SCALE GENOMIC DNA]</scope>
    <source>
        <strain evidence="4 6">AF38-2</strain>
        <strain evidence="3 7">AF46-11NS</strain>
        <strain evidence="2 5">TF10-34</strain>
    </source>
</reference>
<gene>
    <name evidence="4" type="ORF">DW027_22470</name>
    <name evidence="3" type="ORF">DW075_00390</name>
    <name evidence="2" type="ORF">DXD03_03430</name>
</gene>
<dbReference type="PROSITE" id="PS51257">
    <property type="entry name" value="PROKAR_LIPOPROTEIN"/>
    <property type="match status" value="1"/>
</dbReference>
<comment type="caution">
    <text evidence="2">The sequence shown here is derived from an EMBL/GenBank/DDBJ whole genome shotgun (WGS) entry which is preliminary data.</text>
</comment>
<sequence>MNFKFISVPLMVLSLFMTSSCSDDDSRIIHPDRPDVPTPQPPVEEYDTPAGVLFSTFKGRVMCGYQGWFTAPGDECSSRGWTHWTATGIGKFEPGYCSIDFWPDVSEYEKTYDTPFVHPDGTTAKVFSSADKSTADLHFKWMKEYGIGGAIIQRFKSTVEACASGSDRHSLDVLANCIEASKKYNIAIMVEYDLSGLGSDSDLDMLIRDWDMLNEKFHLTDPSVCPTYLWEKGKPMLGFFAVGLNKGDSTPDQYIYLFDNMKGRDGEKGKLSYFAGTGYAWLSSGGSAKPFIEWEEVYKRCAVISPWAVGNFSSVDVIESRMAQVANDIKWCKRQNVVYAPVAYPGFSWRNTQTKWKNNGTAFDWDPKNCYDMTPRERGAFLWKLLGRYRELGAEAAFVAMFDEIDEGTAIFKCVKSSNTPINTNQYFPEGKFVGYDDDLDPAFYMKLVGEAGKWYAGAEGYSSETLPNVN</sequence>